<evidence type="ECO:0000256" key="1">
    <source>
        <dbReference type="SAM" id="MobiDB-lite"/>
    </source>
</evidence>
<feature type="compositionally biased region" description="Pro residues" evidence="1">
    <location>
        <begin position="301"/>
        <end position="311"/>
    </location>
</feature>
<name>A0A369VUP8_9SPHN</name>
<evidence type="ECO:0000313" key="4">
    <source>
        <dbReference type="Proteomes" id="UP000253918"/>
    </source>
</evidence>
<comment type="caution">
    <text evidence="3">The sequence shown here is derived from an EMBL/GenBank/DDBJ whole genome shotgun (WGS) entry which is preliminary data.</text>
</comment>
<dbReference type="CDD" id="cd06257">
    <property type="entry name" value="DnaJ"/>
    <property type="match status" value="1"/>
</dbReference>
<keyword evidence="4" id="KW-1185">Reference proteome</keyword>
<feature type="region of interest" description="Disordered" evidence="1">
    <location>
        <begin position="152"/>
        <end position="187"/>
    </location>
</feature>
<dbReference type="PRINTS" id="PR00625">
    <property type="entry name" value="JDOMAIN"/>
</dbReference>
<dbReference type="InterPro" id="IPR001623">
    <property type="entry name" value="DnaJ_domain"/>
</dbReference>
<dbReference type="Gene3D" id="1.10.287.110">
    <property type="entry name" value="DnaJ domain"/>
    <property type="match status" value="1"/>
</dbReference>
<protein>
    <submittedName>
        <fullName evidence="3">J domain-containing protein</fullName>
    </submittedName>
</protein>
<gene>
    <name evidence="3" type="ORF">DVW87_14590</name>
</gene>
<dbReference type="InterPro" id="IPR050817">
    <property type="entry name" value="DjlA_DnaK_co-chaperone"/>
</dbReference>
<dbReference type="SUPFAM" id="SSF46565">
    <property type="entry name" value="Chaperone J-domain"/>
    <property type="match status" value="1"/>
</dbReference>
<dbReference type="PANTHER" id="PTHR24074">
    <property type="entry name" value="CO-CHAPERONE PROTEIN DJLA"/>
    <property type="match status" value="1"/>
</dbReference>
<dbReference type="Proteomes" id="UP000253918">
    <property type="component" value="Unassembled WGS sequence"/>
</dbReference>
<reference evidence="3 4" key="1">
    <citation type="submission" date="2018-07" db="EMBL/GenBank/DDBJ databases">
        <title>a novel species of Sphingomonas isolated from the rhizosphere soil of Araceae plant.</title>
        <authorList>
            <person name="Zhiyong W."/>
            <person name="Qinglan Z."/>
            <person name="Zhiwei F."/>
            <person name="Ding X."/>
            <person name="Gejiao W."/>
            <person name="Shixue Z."/>
        </authorList>
    </citation>
    <scope>NUCLEOTIDE SEQUENCE [LARGE SCALE GENOMIC DNA]</scope>
    <source>
        <strain evidence="3 4">WZY 27</strain>
    </source>
</reference>
<dbReference type="AlphaFoldDB" id="A0A369VUP8"/>
<organism evidence="3 4">
    <name type="scientific">Sphingomonas aracearum</name>
    <dbReference type="NCBI Taxonomy" id="2283317"/>
    <lineage>
        <taxon>Bacteria</taxon>
        <taxon>Pseudomonadati</taxon>
        <taxon>Pseudomonadota</taxon>
        <taxon>Alphaproteobacteria</taxon>
        <taxon>Sphingomonadales</taxon>
        <taxon>Sphingomonadaceae</taxon>
        <taxon>Sphingomonas</taxon>
    </lineage>
</organism>
<evidence type="ECO:0000313" key="3">
    <source>
        <dbReference type="EMBL" id="RDE04802.1"/>
    </source>
</evidence>
<feature type="region of interest" description="Disordered" evidence="1">
    <location>
        <begin position="64"/>
        <end position="117"/>
    </location>
</feature>
<dbReference type="OrthoDB" id="9782583at2"/>
<dbReference type="InterPro" id="IPR036869">
    <property type="entry name" value="J_dom_sf"/>
</dbReference>
<dbReference type="PROSITE" id="PS50076">
    <property type="entry name" value="DNAJ_2"/>
    <property type="match status" value="1"/>
</dbReference>
<proteinExistence type="predicted"/>
<evidence type="ECO:0000259" key="2">
    <source>
        <dbReference type="PROSITE" id="PS50076"/>
    </source>
</evidence>
<dbReference type="Pfam" id="PF00226">
    <property type="entry name" value="DnaJ"/>
    <property type="match status" value="1"/>
</dbReference>
<feature type="region of interest" description="Disordered" evidence="1">
    <location>
        <begin position="296"/>
        <end position="317"/>
    </location>
</feature>
<feature type="domain" description="J" evidence="2">
    <location>
        <begin position="6"/>
        <end position="70"/>
    </location>
</feature>
<accession>A0A369VUP8</accession>
<dbReference type="SMART" id="SM00271">
    <property type="entry name" value="DnaJ"/>
    <property type="match status" value="1"/>
</dbReference>
<dbReference type="EMBL" id="QQNB01000003">
    <property type="protein sequence ID" value="RDE04802.1"/>
    <property type="molecule type" value="Genomic_DNA"/>
</dbReference>
<dbReference type="RefSeq" id="WP_114688539.1">
    <property type="nucleotide sequence ID" value="NZ_QQNB01000003.1"/>
</dbReference>
<sequence length="317" mass="33514">MASMPDYYAVLGLSPSADQATIHRAWKALLRRFHPDANPGVDVGSRAQAINEAYAVLGKPGPRAAYDRARFAPPPPPRTGMRPGTRPGPHPQPRRRADPHARPAAPKTSQPQRGGAGDKWLPGFFLLLLTAAPVGMIFVLQNEELDLPRAQARAPVAAPAPPPPAPAAEASPDLPAPLPGEAPPLDRTSLDTAIAQGRETVADSGPAAAARRSRRCAAGAAGWAAADFCAAFDEAALLTHTLMRHTPATDPWLAAATERTLQRYVALGLDAPTAFGRADRIRERVTAALLRAPAERRWPALTPPAPAPRPVRPASAR</sequence>